<proteinExistence type="predicted"/>
<gene>
    <name evidence="1" type="ORF">KUCAC02_016377</name>
</gene>
<evidence type="ECO:0000313" key="2">
    <source>
        <dbReference type="Proteomes" id="UP001057452"/>
    </source>
</evidence>
<dbReference type="Proteomes" id="UP001057452">
    <property type="component" value="Chromosome 1"/>
</dbReference>
<keyword evidence="2" id="KW-1185">Reference proteome</keyword>
<reference evidence="1" key="1">
    <citation type="submission" date="2022-05" db="EMBL/GenBank/DDBJ databases">
        <title>Chromosome-level genome of Chaenocephalus aceratus.</title>
        <authorList>
            <person name="Park H."/>
        </authorList>
    </citation>
    <scope>NUCLEOTIDE SEQUENCE</scope>
    <source>
        <strain evidence="1">KU_202001</strain>
    </source>
</reference>
<evidence type="ECO:0000313" key="1">
    <source>
        <dbReference type="EMBL" id="KAI4833479.1"/>
    </source>
</evidence>
<protein>
    <submittedName>
        <fullName evidence="1">Uncharacterized protein</fullName>
    </submittedName>
</protein>
<sequence>MLVLTWNRCCVVVFLVASLKTGTSQVSEARPKANLIKPALSEESPTPATNHTAHIGITKKHNVLAQPCLPPNLFGDPNELRKEFLFKAAALHQHEGSTRQGRGLPLSVSAFIVPPAYQERLQSTPSSSHFLRRIQGCAFMCEGC</sequence>
<dbReference type="EMBL" id="CM043785">
    <property type="protein sequence ID" value="KAI4833479.1"/>
    <property type="molecule type" value="Genomic_DNA"/>
</dbReference>
<name>A0ACB9Y0W8_CHAAC</name>
<comment type="caution">
    <text evidence="1">The sequence shown here is derived from an EMBL/GenBank/DDBJ whole genome shotgun (WGS) entry which is preliminary data.</text>
</comment>
<accession>A0ACB9Y0W8</accession>
<organism evidence="1 2">
    <name type="scientific">Chaenocephalus aceratus</name>
    <name type="common">Blackfin icefish</name>
    <name type="synonym">Chaenichthys aceratus</name>
    <dbReference type="NCBI Taxonomy" id="36190"/>
    <lineage>
        <taxon>Eukaryota</taxon>
        <taxon>Metazoa</taxon>
        <taxon>Chordata</taxon>
        <taxon>Craniata</taxon>
        <taxon>Vertebrata</taxon>
        <taxon>Euteleostomi</taxon>
        <taxon>Actinopterygii</taxon>
        <taxon>Neopterygii</taxon>
        <taxon>Teleostei</taxon>
        <taxon>Neoteleostei</taxon>
        <taxon>Acanthomorphata</taxon>
        <taxon>Eupercaria</taxon>
        <taxon>Perciformes</taxon>
        <taxon>Notothenioidei</taxon>
        <taxon>Channichthyidae</taxon>
        <taxon>Chaenocephalus</taxon>
    </lineage>
</organism>